<dbReference type="EMBL" id="LMVN01000009">
    <property type="protein sequence ID" value="PAV07741.1"/>
    <property type="molecule type" value="Genomic_DNA"/>
</dbReference>
<dbReference type="Proteomes" id="UP000217528">
    <property type="component" value="Unassembled WGS sequence"/>
</dbReference>
<evidence type="ECO:0000313" key="4">
    <source>
        <dbReference type="Proteomes" id="UP000217528"/>
    </source>
</evidence>
<proteinExistence type="predicted"/>
<evidence type="ECO:0000256" key="1">
    <source>
        <dbReference type="SAM" id="Coils"/>
    </source>
</evidence>
<name>A0A2A2HE34_9EURY</name>
<feature type="coiled-coil region" evidence="1">
    <location>
        <begin position="83"/>
        <end position="117"/>
    </location>
</feature>
<sequence length="214" mass="25026">MNDETKPLKLVLKCIDKNEHGKLYALNQLVSDEKLKEILPYFKNYKLEDYENIMEVEGNPQGWMCSEENVAIVEDILGVDETVSQQEELLKQRQQEANKLREKKNQAMDEIEQIYAGAQRPTKFLKKLLKKAKIVYDPQNIYYNEHTSGEGQLFIIDKDDYIWYIINNSRPDDDHALNNIKTDTKGAVGFRVKYTDHLHDLIKLVSNENIYKGK</sequence>
<evidence type="ECO:0000313" key="2">
    <source>
        <dbReference type="EMBL" id="PAV07741.1"/>
    </source>
</evidence>
<dbReference type="EMBL" id="LWMS01000017">
    <property type="protein sequence ID" value="PWL08458.1"/>
    <property type="molecule type" value="Genomic_DNA"/>
</dbReference>
<comment type="caution">
    <text evidence="2">The sequence shown here is derived from an EMBL/GenBank/DDBJ whole genome shotgun (WGS) entry which is preliminary data.</text>
</comment>
<dbReference type="Proteomes" id="UP000246004">
    <property type="component" value="Unassembled WGS sequence"/>
</dbReference>
<organism evidence="2 4">
    <name type="scientific">Methanosphaera cuniculi</name>
    <dbReference type="NCBI Taxonomy" id="1077256"/>
    <lineage>
        <taxon>Archaea</taxon>
        <taxon>Methanobacteriati</taxon>
        <taxon>Methanobacteriota</taxon>
        <taxon>Methanomada group</taxon>
        <taxon>Methanobacteria</taxon>
        <taxon>Methanobacteriales</taxon>
        <taxon>Methanobacteriaceae</taxon>
        <taxon>Methanosphaera</taxon>
    </lineage>
</organism>
<dbReference type="OrthoDB" id="81150at2157"/>
<evidence type="ECO:0000313" key="5">
    <source>
        <dbReference type="Proteomes" id="UP000246004"/>
    </source>
</evidence>
<dbReference type="AlphaFoldDB" id="A0A2A2HE34"/>
<keyword evidence="4" id="KW-1185">Reference proteome</keyword>
<keyword evidence="1" id="KW-0175">Coiled coil</keyword>
<reference evidence="3 5" key="1">
    <citation type="submission" date="2016-04" db="EMBL/GenBank/DDBJ databases">
        <title>Genome sequence of Methanosphaera cuniculi DSM 4103.</title>
        <authorList>
            <person name="Poehlein A."/>
            <person name="Seedorf H."/>
            <person name="Daniel R."/>
        </authorList>
    </citation>
    <scope>NUCLEOTIDE SEQUENCE [LARGE SCALE GENOMIC DNA]</scope>
    <source>
        <strain evidence="3 5">DSM 4103</strain>
    </source>
</reference>
<reference evidence="2 4" key="2">
    <citation type="journal article" date="2017" name="BMC Genomics">
        <title>Genomic analysis of methanogenic archaea reveals a shift towards energy conservation.</title>
        <authorList>
            <person name="Gilmore S.P."/>
            <person name="Henske J.K."/>
            <person name="Sexton J.A."/>
            <person name="Solomon K.V."/>
            <person name="Seppala S."/>
            <person name="Yoo J.I."/>
            <person name="Huyett L.M."/>
            <person name="Pressman A."/>
            <person name="Cogan J.Z."/>
            <person name="Kivenson V."/>
            <person name="Peng X."/>
            <person name="Tan Y."/>
            <person name="Valentine D.L."/>
            <person name="O'Malley M.A."/>
        </authorList>
    </citation>
    <scope>NUCLEOTIDE SEQUENCE [LARGE SCALE GENOMIC DNA]</scope>
    <source>
        <strain evidence="2 4">1R-7</strain>
    </source>
</reference>
<dbReference type="RefSeq" id="WP_095608370.1">
    <property type="nucleotide sequence ID" value="NZ_LMVN01000009.1"/>
</dbReference>
<evidence type="ECO:0000313" key="3">
    <source>
        <dbReference type="EMBL" id="PWL08458.1"/>
    </source>
</evidence>
<protein>
    <submittedName>
        <fullName evidence="2">Uncharacterized protein</fullName>
    </submittedName>
</protein>
<gene>
    <name evidence="2" type="ORF">ASJ82_01005</name>
    <name evidence="3" type="ORF">MSCUN_06520</name>
</gene>
<accession>A0A2A2HE34</accession>